<proteinExistence type="predicted"/>
<dbReference type="EMBL" id="CP093326">
    <property type="protein sequence ID" value="UNK45125.1"/>
    <property type="molecule type" value="Genomic_DNA"/>
</dbReference>
<protein>
    <submittedName>
        <fullName evidence="2">Uncharacterized protein</fullName>
    </submittedName>
</protein>
<evidence type="ECO:0000313" key="2">
    <source>
        <dbReference type="EMBL" id="UNK45125.1"/>
    </source>
</evidence>
<evidence type="ECO:0000256" key="1">
    <source>
        <dbReference type="SAM" id="MobiDB-lite"/>
    </source>
</evidence>
<name>A0ABY3W7B6_9MICC</name>
<feature type="compositionally biased region" description="Basic residues" evidence="1">
    <location>
        <begin position="1"/>
        <end position="15"/>
    </location>
</feature>
<dbReference type="RefSeq" id="WP_241913404.1">
    <property type="nucleotide sequence ID" value="NZ_CP093326.1"/>
</dbReference>
<organism evidence="2 3">
    <name type="scientific">Arthrobacter sulfonylureivorans</name>
    <dbReference type="NCBI Taxonomy" id="2486855"/>
    <lineage>
        <taxon>Bacteria</taxon>
        <taxon>Bacillati</taxon>
        <taxon>Actinomycetota</taxon>
        <taxon>Actinomycetes</taxon>
        <taxon>Micrococcales</taxon>
        <taxon>Micrococcaceae</taxon>
        <taxon>Arthrobacter</taxon>
    </lineage>
</organism>
<accession>A0ABY3W7B6</accession>
<feature type="region of interest" description="Disordered" evidence="1">
    <location>
        <begin position="1"/>
        <end position="28"/>
    </location>
</feature>
<evidence type="ECO:0000313" key="3">
    <source>
        <dbReference type="Proteomes" id="UP000829069"/>
    </source>
</evidence>
<keyword evidence="3" id="KW-1185">Reference proteome</keyword>
<dbReference type="Proteomes" id="UP000829069">
    <property type="component" value="Chromosome"/>
</dbReference>
<sequence length="412" mass="45575">MSPVSRKRKPKKMKNRQPGSGRQAGPVSDPLLELYVELERPFADTLETASPIEAHSLGGYLLDLWDTQDDTGRQRRNELFYAFLDLAEDRNGPGAVPMLRALAFLIGRPDMRRDAETLADRMVADGFTEPEWAKHPVTVTALHRYADAFGDEANMLFEFTAGNDKVGLLVLLDGNIFGGTVMETGLVDDPAAALRDLNQDAQEEGLVLDADADLTGAALDAWEGLDASLDLPEHMVDEDFGARRWVAQAWLRTIIELADETEEESEDWLSDEDYAELDDAEAGATPGGARRGGDTETAAGSLDEEIEALRQEEIDELATRYLRETGRESASERGMVNLILGYSWDYDGGRLTRVSPVKLDLISETLMAEGGMEPVDPAELTAFLHRWVDWCAPREELSEHAVATLHQRLEGE</sequence>
<feature type="region of interest" description="Disordered" evidence="1">
    <location>
        <begin position="281"/>
        <end position="302"/>
    </location>
</feature>
<gene>
    <name evidence="2" type="ORF">MNQ99_14430</name>
</gene>
<reference evidence="2 3" key="1">
    <citation type="submission" date="2022-03" db="EMBL/GenBank/DDBJ databases">
        <title>Isotopic signatures of nitrous oxide derived from detoxification processes.</title>
        <authorList>
            <person name="Behrendt U."/>
            <person name="Buchen C."/>
            <person name="Well R."/>
            <person name="Ulrich A."/>
            <person name="Rohe L."/>
            <person name="Kolb S."/>
            <person name="Schloter M."/>
            <person name="Horn M.A."/>
            <person name="Augustin J."/>
        </authorList>
    </citation>
    <scope>NUCLEOTIDE SEQUENCE [LARGE SCALE GENOMIC DNA]</scope>
    <source>
        <strain evidence="2 3">S4-C24</strain>
    </source>
</reference>